<name>A0AAW4PYR8_9EURY</name>
<accession>A0AAW4PYR8</accession>
<reference evidence="1 2" key="1">
    <citation type="submission" date="2021-06" db="EMBL/GenBank/DDBJ databases">
        <title>Halomicroarcula sp. a new haloarchaeum isolated from saline soil.</title>
        <authorList>
            <person name="Duran-Viseras A."/>
            <person name="Sanchez-Porro C."/>
            <person name="Ventosa A."/>
        </authorList>
    </citation>
    <scope>NUCLEOTIDE SEQUENCE [LARGE SCALE GENOMIC DNA]</scope>
    <source>
        <strain evidence="1 2">F13</strain>
    </source>
</reference>
<organism evidence="1 2">
    <name type="scientific">Haloarcula rubra</name>
    <dbReference type="NCBI Taxonomy" id="2487747"/>
    <lineage>
        <taxon>Archaea</taxon>
        <taxon>Methanobacteriati</taxon>
        <taxon>Methanobacteriota</taxon>
        <taxon>Stenosarchaea group</taxon>
        <taxon>Halobacteria</taxon>
        <taxon>Halobacteriales</taxon>
        <taxon>Haloarculaceae</taxon>
        <taxon>Haloarcula</taxon>
    </lineage>
</organism>
<dbReference type="Proteomes" id="UP001430377">
    <property type="component" value="Unassembled WGS sequence"/>
</dbReference>
<sequence length="158" mass="17851">MDAAEYVHSVKEQLRAFDFVEEDDYRNPGMIDSCFYRCTDGVVNTTEEVVAIVRLTEADVESVKEAIEASKSFFEWKEDGGLEATNRRWTYALLILDSASGPVRTAVKRMVGKFEGGFILPVIATMDDEALVYERPGKLKKVGNHKKVSENAQKYFKP</sequence>
<proteinExistence type="predicted"/>
<protein>
    <recommendedName>
        <fullName evidence="3">Aldehyde dehydrogenase domain-containing protein</fullName>
    </recommendedName>
</protein>
<gene>
    <name evidence="1" type="ORF">EGH21_19645</name>
</gene>
<keyword evidence="2" id="KW-1185">Reference proteome</keyword>
<evidence type="ECO:0000313" key="2">
    <source>
        <dbReference type="Proteomes" id="UP001430377"/>
    </source>
</evidence>
<dbReference type="AlphaFoldDB" id="A0AAW4PYR8"/>
<comment type="caution">
    <text evidence="1">The sequence shown here is derived from an EMBL/GenBank/DDBJ whole genome shotgun (WGS) entry which is preliminary data.</text>
</comment>
<dbReference type="RefSeq" id="WP_220620108.1">
    <property type="nucleotide sequence ID" value="NZ_RKLR01000011.1"/>
</dbReference>
<dbReference type="EMBL" id="RKLR01000011">
    <property type="protein sequence ID" value="MBX0325244.1"/>
    <property type="molecule type" value="Genomic_DNA"/>
</dbReference>
<evidence type="ECO:0008006" key="3">
    <source>
        <dbReference type="Google" id="ProtNLM"/>
    </source>
</evidence>
<evidence type="ECO:0000313" key="1">
    <source>
        <dbReference type="EMBL" id="MBX0325244.1"/>
    </source>
</evidence>